<dbReference type="AlphaFoldDB" id="A0AAW1WHW1"/>
<organism evidence="1 2">
    <name type="scientific">Rubus argutus</name>
    <name type="common">Southern blackberry</name>
    <dbReference type="NCBI Taxonomy" id="59490"/>
    <lineage>
        <taxon>Eukaryota</taxon>
        <taxon>Viridiplantae</taxon>
        <taxon>Streptophyta</taxon>
        <taxon>Embryophyta</taxon>
        <taxon>Tracheophyta</taxon>
        <taxon>Spermatophyta</taxon>
        <taxon>Magnoliopsida</taxon>
        <taxon>eudicotyledons</taxon>
        <taxon>Gunneridae</taxon>
        <taxon>Pentapetalae</taxon>
        <taxon>rosids</taxon>
        <taxon>fabids</taxon>
        <taxon>Rosales</taxon>
        <taxon>Rosaceae</taxon>
        <taxon>Rosoideae</taxon>
        <taxon>Rosoideae incertae sedis</taxon>
        <taxon>Rubus</taxon>
    </lineage>
</organism>
<dbReference type="EMBL" id="JBEDUW010000006">
    <property type="protein sequence ID" value="KAK9922892.1"/>
    <property type="molecule type" value="Genomic_DNA"/>
</dbReference>
<reference evidence="1 2" key="1">
    <citation type="journal article" date="2023" name="G3 (Bethesda)">
        <title>A chromosome-length genome assembly and annotation of blackberry (Rubus argutus, cv. 'Hillquist').</title>
        <authorList>
            <person name="Bruna T."/>
            <person name="Aryal R."/>
            <person name="Dudchenko O."/>
            <person name="Sargent D.J."/>
            <person name="Mead D."/>
            <person name="Buti M."/>
            <person name="Cavallini A."/>
            <person name="Hytonen T."/>
            <person name="Andres J."/>
            <person name="Pham M."/>
            <person name="Weisz D."/>
            <person name="Mascagni F."/>
            <person name="Usai G."/>
            <person name="Natali L."/>
            <person name="Bassil N."/>
            <person name="Fernandez G.E."/>
            <person name="Lomsadze A."/>
            <person name="Armour M."/>
            <person name="Olukolu B."/>
            <person name="Poorten T."/>
            <person name="Britton C."/>
            <person name="Davik J."/>
            <person name="Ashrafi H."/>
            <person name="Aiden E.L."/>
            <person name="Borodovsky M."/>
            <person name="Worthington M."/>
        </authorList>
    </citation>
    <scope>NUCLEOTIDE SEQUENCE [LARGE SCALE GENOMIC DNA]</scope>
    <source>
        <strain evidence="1">PI 553951</strain>
    </source>
</reference>
<protein>
    <submittedName>
        <fullName evidence="1">Uncharacterized protein</fullName>
    </submittedName>
</protein>
<sequence length="108" mass="11198">MVLHKHSKAVSTGTLTFGLLTTVLSVVYSAVRAGSSTTLLSPPNSPRAGAGKPLLSIGQGGSTSVGESGKLIDVGWPSVWVRVMTSWATAGSLHLVPLAPILFPEREF</sequence>
<gene>
    <name evidence="1" type="ORF">M0R45_031330</name>
</gene>
<comment type="caution">
    <text evidence="1">The sequence shown here is derived from an EMBL/GenBank/DDBJ whole genome shotgun (WGS) entry which is preliminary data.</text>
</comment>
<name>A0AAW1WHW1_RUBAR</name>
<evidence type="ECO:0000313" key="1">
    <source>
        <dbReference type="EMBL" id="KAK9922892.1"/>
    </source>
</evidence>
<keyword evidence="2" id="KW-1185">Reference proteome</keyword>
<accession>A0AAW1WHW1</accession>
<evidence type="ECO:0000313" key="2">
    <source>
        <dbReference type="Proteomes" id="UP001457282"/>
    </source>
</evidence>
<proteinExistence type="predicted"/>
<dbReference type="Proteomes" id="UP001457282">
    <property type="component" value="Unassembled WGS sequence"/>
</dbReference>